<feature type="compositionally biased region" description="Polar residues" evidence="1">
    <location>
        <begin position="705"/>
        <end position="715"/>
    </location>
</feature>
<feature type="compositionally biased region" description="Polar residues" evidence="1">
    <location>
        <begin position="729"/>
        <end position="742"/>
    </location>
</feature>
<organism evidence="2 3">
    <name type="scientific">Plakobranchus ocellatus</name>
    <dbReference type="NCBI Taxonomy" id="259542"/>
    <lineage>
        <taxon>Eukaryota</taxon>
        <taxon>Metazoa</taxon>
        <taxon>Spiralia</taxon>
        <taxon>Lophotrochozoa</taxon>
        <taxon>Mollusca</taxon>
        <taxon>Gastropoda</taxon>
        <taxon>Heterobranchia</taxon>
        <taxon>Euthyneura</taxon>
        <taxon>Panpulmonata</taxon>
        <taxon>Sacoglossa</taxon>
        <taxon>Placobranchoidea</taxon>
        <taxon>Plakobranchidae</taxon>
        <taxon>Plakobranchus</taxon>
    </lineage>
</organism>
<comment type="caution">
    <text evidence="2">The sequence shown here is derived from an EMBL/GenBank/DDBJ whole genome shotgun (WGS) entry which is preliminary data.</text>
</comment>
<evidence type="ECO:0000313" key="3">
    <source>
        <dbReference type="Proteomes" id="UP000735302"/>
    </source>
</evidence>
<feature type="compositionally biased region" description="Polar residues" evidence="1">
    <location>
        <begin position="618"/>
        <end position="629"/>
    </location>
</feature>
<evidence type="ECO:0000313" key="2">
    <source>
        <dbReference type="EMBL" id="GFN78207.1"/>
    </source>
</evidence>
<dbReference type="Proteomes" id="UP000735302">
    <property type="component" value="Unassembled WGS sequence"/>
</dbReference>
<dbReference type="EMBL" id="BLXT01000588">
    <property type="protein sequence ID" value="GFN78207.1"/>
    <property type="molecule type" value="Genomic_DNA"/>
</dbReference>
<feature type="compositionally biased region" description="Basic and acidic residues" evidence="1">
    <location>
        <begin position="390"/>
        <end position="407"/>
    </location>
</feature>
<evidence type="ECO:0000256" key="1">
    <source>
        <dbReference type="SAM" id="MobiDB-lite"/>
    </source>
</evidence>
<feature type="region of interest" description="Disordered" evidence="1">
    <location>
        <begin position="62"/>
        <end position="101"/>
    </location>
</feature>
<feature type="compositionally biased region" description="Basic and acidic residues" evidence="1">
    <location>
        <begin position="79"/>
        <end position="96"/>
    </location>
</feature>
<feature type="region of interest" description="Disordered" evidence="1">
    <location>
        <begin position="456"/>
        <end position="475"/>
    </location>
</feature>
<name>A0AAV3Y712_9GAST</name>
<reference evidence="2 3" key="1">
    <citation type="journal article" date="2021" name="Elife">
        <title>Chloroplast acquisition without the gene transfer in kleptoplastic sea slugs, Plakobranchus ocellatus.</title>
        <authorList>
            <person name="Maeda T."/>
            <person name="Takahashi S."/>
            <person name="Yoshida T."/>
            <person name="Shimamura S."/>
            <person name="Takaki Y."/>
            <person name="Nagai Y."/>
            <person name="Toyoda A."/>
            <person name="Suzuki Y."/>
            <person name="Arimoto A."/>
            <person name="Ishii H."/>
            <person name="Satoh N."/>
            <person name="Nishiyama T."/>
            <person name="Hasebe M."/>
            <person name="Maruyama T."/>
            <person name="Minagawa J."/>
            <person name="Obokata J."/>
            <person name="Shigenobu S."/>
        </authorList>
    </citation>
    <scope>NUCLEOTIDE SEQUENCE [LARGE SCALE GENOMIC DNA]</scope>
</reference>
<dbReference type="AlphaFoldDB" id="A0AAV3Y712"/>
<feature type="region of interest" description="Disordered" evidence="1">
    <location>
        <begin position="387"/>
        <end position="418"/>
    </location>
</feature>
<protein>
    <submittedName>
        <fullName evidence="2">Uncharacterized protein</fullName>
    </submittedName>
</protein>
<feature type="compositionally biased region" description="Basic residues" evidence="1">
    <location>
        <begin position="456"/>
        <end position="465"/>
    </location>
</feature>
<accession>A0AAV3Y712</accession>
<keyword evidence="3" id="KW-1185">Reference proteome</keyword>
<gene>
    <name evidence="2" type="ORF">PoB_000471300</name>
</gene>
<proteinExistence type="predicted"/>
<sequence length="782" mass="88755">MAGNFKSPERRLEEMLASDARPRAYQGWSGYDVAYDRSNPWQTREEISSLRRFGFHSDTRVNSSDSGLFTAVENDEDPQPEHVQENPQRKKYDKPKSQNKNYESWNFENDYQNLYNFSRCKSQNPHQTLTRGNTLAPNCITHRKNSFRSTQSVYDTHNSQNMIEMLQNADAQMHNKCLQNTKNLLGQTSFVQHESVPTRSACQRNGQHDHDLCEENKHQNRSKDRMIKHQANSAIKSEAWDSPENAQLVENNNLHVRIKTQKRIKDMNNIQNKQQHLDYLWRQQNSRSEYQNGQDATSHNHQEHLISLQSNDHKPENQHQSRQLILTPQISFCSDHPQSWEYENPAFSTDLVQPNCHARIDQLKNIHYPEQHELHQHSPEQNLLSFQNQDSRKAGEQSHTFCHEHSLPVRSAPSGKQLARNKTLHPMNENKFNSSSYLHEAAVGKAMINDRITPRVRRRSKRSVNKLRTDTDSDYIPPTPEQYCFEDFHSSDSDTDVLNASHLSTLAWVRGGLGRHSGQTTLGGFSHGRLGCLPSHAGSNFTRSFLIGNHVSGSGHSQSARSFRTHINIQSQPVASGCHKSQLGCAPNMFSATLRKDFYKPLSDSESLTSDLSSTASPQQTSNTFNLAPSNKVTKHSTAQFIESHFLGKSSNSLPEPSSCLDVDTETENTYEIYENCVVTEPNSGFKFSKTGFQEIEDEHDDSTIYESINPSSVQGDEDDDDPGFVRNNAISTHSQKPSTGVSAGADGTPENVKQRGHSGRQHIQTDEGNSCEDGYMSETFR</sequence>
<feature type="region of interest" description="Disordered" evidence="1">
    <location>
        <begin position="700"/>
        <end position="782"/>
    </location>
</feature>
<feature type="region of interest" description="Disordered" evidence="1">
    <location>
        <begin position="609"/>
        <end position="629"/>
    </location>
</feature>